<accession>A0A9D1KP97</accession>
<keyword evidence="14 15" id="KW-0479">Metal-binding</keyword>
<organism evidence="18 19">
    <name type="scientific">Candidatus Ornithomonoglobus intestinigallinarum</name>
    <dbReference type="NCBI Taxonomy" id="2840894"/>
    <lineage>
        <taxon>Bacteria</taxon>
        <taxon>Bacillati</taxon>
        <taxon>Bacillota</taxon>
        <taxon>Clostridia</taxon>
        <taxon>Candidatus Ornithomonoglobus</taxon>
    </lineage>
</organism>
<evidence type="ECO:0000256" key="1">
    <source>
        <dbReference type="ARBA" id="ARBA00004496"/>
    </source>
</evidence>
<dbReference type="PANTHER" id="PTHR44591">
    <property type="entry name" value="STRESS RESPONSE REGULATOR PROTEIN 1"/>
    <property type="match status" value="1"/>
</dbReference>
<keyword evidence="5 16" id="KW-0597">Phosphoprotein</keyword>
<dbReference type="PROSITE" id="PS50110">
    <property type="entry name" value="RESPONSE_REGULATORY"/>
    <property type="match status" value="1"/>
</dbReference>
<evidence type="ECO:0000256" key="16">
    <source>
        <dbReference type="PROSITE-ProRule" id="PRU00169"/>
    </source>
</evidence>
<dbReference type="SUPFAM" id="SSF52172">
    <property type="entry name" value="CheY-like"/>
    <property type="match status" value="1"/>
</dbReference>
<keyword evidence="10 14" id="KW-0238">DNA-binding</keyword>
<dbReference type="SUPFAM" id="SSF46894">
    <property type="entry name" value="C-terminal effector domain of the bipartite response regulators"/>
    <property type="match status" value="1"/>
</dbReference>
<keyword evidence="3 14" id="KW-0963">Cytoplasm</keyword>
<dbReference type="EMBL" id="DVLU01000006">
    <property type="protein sequence ID" value="HIT84420.1"/>
    <property type="molecule type" value="Genomic_DNA"/>
</dbReference>
<dbReference type="GO" id="GO:0000160">
    <property type="term" value="P:phosphorelay signal transduction system"/>
    <property type="evidence" value="ECO:0007669"/>
    <property type="project" value="UniProtKB-UniRule"/>
</dbReference>
<dbReference type="Gene3D" id="1.10.10.10">
    <property type="entry name" value="Winged helix-like DNA-binding domain superfamily/Winged helix DNA-binding domain"/>
    <property type="match status" value="1"/>
</dbReference>
<protein>
    <recommendedName>
        <fullName evidence="2 14">Stage 0 sporulation protein A homolog</fullName>
    </recommendedName>
</protein>
<proteinExistence type="predicted"/>
<keyword evidence="12 14" id="KW-0804">Transcription</keyword>
<feature type="binding site" evidence="15">
    <location>
        <position position="12"/>
    </location>
    <ligand>
        <name>Ca(2+)</name>
        <dbReference type="ChEBI" id="CHEBI:29108"/>
    </ligand>
</feature>
<dbReference type="InterPro" id="IPR001789">
    <property type="entry name" value="Sig_transdc_resp-reg_receiver"/>
</dbReference>
<dbReference type="GO" id="GO:0005737">
    <property type="term" value="C:cytoplasm"/>
    <property type="evidence" value="ECO:0007669"/>
    <property type="project" value="UniProtKB-SubCell"/>
</dbReference>
<dbReference type="GO" id="GO:0030435">
    <property type="term" value="P:sporulation resulting in formation of a cellular spore"/>
    <property type="evidence" value="ECO:0007669"/>
    <property type="project" value="UniProtKB-UniRule"/>
</dbReference>
<evidence type="ECO:0000256" key="13">
    <source>
        <dbReference type="ARBA" id="ARBA00024867"/>
    </source>
</evidence>
<dbReference type="Pfam" id="PF00072">
    <property type="entry name" value="Response_reg"/>
    <property type="match status" value="1"/>
</dbReference>
<dbReference type="InterPro" id="IPR036388">
    <property type="entry name" value="WH-like_DNA-bd_sf"/>
</dbReference>
<evidence type="ECO:0000256" key="4">
    <source>
        <dbReference type="ARBA" id="ARBA00022491"/>
    </source>
</evidence>
<evidence type="ECO:0000256" key="10">
    <source>
        <dbReference type="ARBA" id="ARBA00023125"/>
    </source>
</evidence>
<dbReference type="NCBIfam" id="TIGR02875">
    <property type="entry name" value="spore_0_A"/>
    <property type="match status" value="1"/>
</dbReference>
<comment type="subcellular location">
    <subcellularLocation>
        <location evidence="1 14">Cytoplasm</location>
    </subcellularLocation>
</comment>
<evidence type="ECO:0000256" key="9">
    <source>
        <dbReference type="ARBA" id="ARBA00023015"/>
    </source>
</evidence>
<dbReference type="Pfam" id="PF08769">
    <property type="entry name" value="Spo0A_C"/>
    <property type="match status" value="1"/>
</dbReference>
<name>A0A9D1KP97_9FIRM</name>
<evidence type="ECO:0000256" key="3">
    <source>
        <dbReference type="ARBA" id="ARBA00022490"/>
    </source>
</evidence>
<evidence type="ECO:0000313" key="18">
    <source>
        <dbReference type="EMBL" id="HIT84420.1"/>
    </source>
</evidence>
<dbReference type="Proteomes" id="UP000824165">
    <property type="component" value="Unassembled WGS sequence"/>
</dbReference>
<comment type="cofactor">
    <cofactor evidence="14 15">
        <name>Ca(2+)</name>
        <dbReference type="ChEBI" id="CHEBI:29108"/>
    </cofactor>
    <text evidence="14 15">Binds 1 Ca(2+) ion per subunit.</text>
</comment>
<dbReference type="InterPro" id="IPR050595">
    <property type="entry name" value="Bact_response_regulator"/>
</dbReference>
<evidence type="ECO:0000256" key="8">
    <source>
        <dbReference type="ARBA" id="ARBA00023012"/>
    </source>
</evidence>
<dbReference type="InterPro" id="IPR011006">
    <property type="entry name" value="CheY-like_superfamily"/>
</dbReference>
<dbReference type="Gene3D" id="3.40.50.2300">
    <property type="match status" value="1"/>
</dbReference>
<reference evidence="18" key="1">
    <citation type="submission" date="2020-10" db="EMBL/GenBank/DDBJ databases">
        <authorList>
            <person name="Gilroy R."/>
        </authorList>
    </citation>
    <scope>NUCLEOTIDE SEQUENCE</scope>
    <source>
        <strain evidence="18">CHK181-108</strain>
    </source>
</reference>
<evidence type="ECO:0000256" key="15">
    <source>
        <dbReference type="PIRSR" id="PIRSR002937-1"/>
    </source>
</evidence>
<dbReference type="GO" id="GO:0003677">
    <property type="term" value="F:DNA binding"/>
    <property type="evidence" value="ECO:0007669"/>
    <property type="project" value="UniProtKB-KW"/>
</dbReference>
<dbReference type="InterPro" id="IPR014879">
    <property type="entry name" value="Spo0A_C"/>
</dbReference>
<dbReference type="PIRSF" id="PIRSF002937">
    <property type="entry name" value="Res_reg_Spo0A"/>
    <property type="match status" value="1"/>
</dbReference>
<evidence type="ECO:0000256" key="2">
    <source>
        <dbReference type="ARBA" id="ARBA00018672"/>
    </source>
</evidence>
<dbReference type="GO" id="GO:0051606">
    <property type="term" value="P:detection of stimulus"/>
    <property type="evidence" value="ECO:0007669"/>
    <property type="project" value="UniProtKB-UniRule"/>
</dbReference>
<comment type="function">
    <text evidence="13 14">May play the central regulatory role in sporulation. It may be an element of the effector pathway responsible for the activation of sporulation genes in response to nutritional stress. Spo0A may act in concert with spo0H (a sigma factor) to control the expression of some genes that are critical to the sporulation process.</text>
</comment>
<dbReference type="PANTHER" id="PTHR44591:SF3">
    <property type="entry name" value="RESPONSE REGULATORY DOMAIN-CONTAINING PROTEIN"/>
    <property type="match status" value="1"/>
</dbReference>
<dbReference type="InterPro" id="IPR012052">
    <property type="entry name" value="Spore_0_A"/>
</dbReference>
<dbReference type="SMART" id="SM00448">
    <property type="entry name" value="REC"/>
    <property type="match status" value="1"/>
</dbReference>
<evidence type="ECO:0000313" key="19">
    <source>
        <dbReference type="Proteomes" id="UP000824165"/>
    </source>
</evidence>
<dbReference type="InterPro" id="IPR016032">
    <property type="entry name" value="Sig_transdc_resp-reg_C-effctor"/>
</dbReference>
<feature type="modified residue" description="4-aspartylphosphate" evidence="16">
    <location>
        <position position="57"/>
    </location>
</feature>
<keyword evidence="7 14" id="KW-0749">Sporulation</keyword>
<feature type="binding site" evidence="15">
    <location>
        <position position="57"/>
    </location>
    <ligand>
        <name>Ca(2+)</name>
        <dbReference type="ChEBI" id="CHEBI:29108"/>
    </ligand>
</feature>
<evidence type="ECO:0000256" key="14">
    <source>
        <dbReference type="PIRNR" id="PIRNR002937"/>
    </source>
</evidence>
<keyword evidence="4 14" id="KW-0678">Repressor</keyword>
<keyword evidence="8 14" id="KW-0902">Two-component regulatory system</keyword>
<feature type="domain" description="Response regulatory" evidence="17">
    <location>
        <begin position="6"/>
        <end position="124"/>
    </location>
</feature>
<evidence type="ECO:0000256" key="11">
    <source>
        <dbReference type="ARBA" id="ARBA00023159"/>
    </source>
</evidence>
<dbReference type="GO" id="GO:0003700">
    <property type="term" value="F:DNA-binding transcription factor activity"/>
    <property type="evidence" value="ECO:0007669"/>
    <property type="project" value="InterPro"/>
</dbReference>
<keyword evidence="6 14" id="KW-0106">Calcium</keyword>
<evidence type="ECO:0000256" key="12">
    <source>
        <dbReference type="ARBA" id="ARBA00023163"/>
    </source>
</evidence>
<feature type="binding site" evidence="15">
    <location>
        <position position="11"/>
    </location>
    <ligand>
        <name>Ca(2+)</name>
        <dbReference type="ChEBI" id="CHEBI:29108"/>
    </ligand>
</feature>
<comment type="caution">
    <text evidence="18">The sequence shown here is derived from an EMBL/GenBank/DDBJ whole genome shotgun (WGS) entry which is preliminary data.</text>
</comment>
<dbReference type="GO" id="GO:0042173">
    <property type="term" value="P:regulation of sporulation resulting in formation of a cellular spore"/>
    <property type="evidence" value="ECO:0007669"/>
    <property type="project" value="InterPro"/>
</dbReference>
<evidence type="ECO:0000256" key="5">
    <source>
        <dbReference type="ARBA" id="ARBA00022553"/>
    </source>
</evidence>
<evidence type="ECO:0000259" key="17">
    <source>
        <dbReference type="PROSITE" id="PS50110"/>
    </source>
</evidence>
<keyword evidence="11 14" id="KW-0010">Activator</keyword>
<dbReference type="GO" id="GO:0005509">
    <property type="term" value="F:calcium ion binding"/>
    <property type="evidence" value="ECO:0007669"/>
    <property type="project" value="UniProtKB-UniRule"/>
</dbReference>
<evidence type="ECO:0000256" key="6">
    <source>
        <dbReference type="ARBA" id="ARBA00022837"/>
    </source>
</evidence>
<sequence length="255" mass="28084">MLSSISVVIADDNADFLSELKEFLRTKPGINLKAEAHDGEEAVGVIRETEPDVVVLDMVMPKLDGLGVLRRLRSSAAGKRPKVIMFSVAAMDKNVRMAFDAGADYFLSKPQPFDAVYEAIKSIADSAGAAAVAAEPSVEGADLEKLVTECIHELGVPAHIKGYQYMRTAIMMVVKDMDLLNFITKRLYPEIAKAYKTTSSRVERAIRHSIEVAWSRGKPETMSEIFGYTVDNGKGKPTNSEFIAMVADRIRLRLK</sequence>
<evidence type="ECO:0000256" key="7">
    <source>
        <dbReference type="ARBA" id="ARBA00022969"/>
    </source>
</evidence>
<keyword evidence="9 14" id="KW-0805">Transcription regulation</keyword>
<gene>
    <name evidence="18" type="primary">spo0A</name>
    <name evidence="18" type="ORF">IAA60_00795</name>
</gene>
<dbReference type="AlphaFoldDB" id="A0A9D1KP97"/>
<reference evidence="18" key="2">
    <citation type="journal article" date="2021" name="PeerJ">
        <title>Extensive microbial diversity within the chicken gut microbiome revealed by metagenomics and culture.</title>
        <authorList>
            <person name="Gilroy R."/>
            <person name="Ravi A."/>
            <person name="Getino M."/>
            <person name="Pursley I."/>
            <person name="Horton D.L."/>
            <person name="Alikhan N.F."/>
            <person name="Baker D."/>
            <person name="Gharbi K."/>
            <person name="Hall N."/>
            <person name="Watson M."/>
            <person name="Adriaenssens E.M."/>
            <person name="Foster-Nyarko E."/>
            <person name="Jarju S."/>
            <person name="Secka A."/>
            <person name="Antonio M."/>
            <person name="Oren A."/>
            <person name="Chaudhuri R.R."/>
            <person name="La Ragione R."/>
            <person name="Hildebrand F."/>
            <person name="Pallen M.J."/>
        </authorList>
    </citation>
    <scope>NUCLEOTIDE SEQUENCE</scope>
    <source>
        <strain evidence="18">CHK181-108</strain>
    </source>
</reference>